<comment type="caution">
    <text evidence="13">The sequence shown here is derived from an EMBL/GenBank/DDBJ whole genome shotgun (WGS) entry which is preliminary data.</text>
</comment>
<feature type="domain" description="Prepilin type IV endopeptidase peptidase" evidence="11">
    <location>
        <begin position="139"/>
        <end position="246"/>
    </location>
</feature>
<feature type="transmembrane region" description="Helical" evidence="10">
    <location>
        <begin position="133"/>
        <end position="151"/>
    </location>
</feature>
<keyword evidence="14" id="KW-1185">Reference proteome</keyword>
<evidence type="ECO:0000256" key="2">
    <source>
        <dbReference type="ARBA" id="ARBA00005801"/>
    </source>
</evidence>
<dbReference type="InterPro" id="IPR050882">
    <property type="entry name" value="Prepilin_peptidase/N-MTase"/>
</dbReference>
<evidence type="ECO:0000256" key="7">
    <source>
        <dbReference type="ARBA" id="ARBA00023136"/>
    </source>
</evidence>
<dbReference type="InterPro" id="IPR010627">
    <property type="entry name" value="Prepilin_pept_A24_N"/>
</dbReference>
<accession>A0ABT5U8W2</accession>
<keyword evidence="6 10" id="KW-1133">Transmembrane helix</keyword>
<feature type="transmembrane region" description="Helical" evidence="10">
    <location>
        <begin position="262"/>
        <end position="281"/>
    </location>
</feature>
<evidence type="ECO:0000256" key="6">
    <source>
        <dbReference type="ARBA" id="ARBA00022989"/>
    </source>
</evidence>
<evidence type="ECO:0000313" key="14">
    <source>
        <dbReference type="Proteomes" id="UP001528823"/>
    </source>
</evidence>
<evidence type="ECO:0000256" key="8">
    <source>
        <dbReference type="RuleBase" id="RU003793"/>
    </source>
</evidence>
<dbReference type="PRINTS" id="PR00864">
    <property type="entry name" value="PREPILNPTASE"/>
</dbReference>
<feature type="transmembrane region" description="Helical" evidence="10">
    <location>
        <begin position="217"/>
        <end position="250"/>
    </location>
</feature>
<dbReference type="EC" id="2.1.1.-" evidence="9"/>
<evidence type="ECO:0000256" key="3">
    <source>
        <dbReference type="ARBA" id="ARBA00022475"/>
    </source>
</evidence>
<dbReference type="PANTHER" id="PTHR30487:SF0">
    <property type="entry name" value="PREPILIN LEADER PEPTIDASE_N-METHYLTRANSFERASE-RELATED"/>
    <property type="match status" value="1"/>
</dbReference>
<reference evidence="13 14" key="1">
    <citation type="submission" date="2022-11" db="EMBL/GenBank/DDBJ databases">
        <title>Spartinivicinus poritis sp. nov., isolated from scleractinian coral Porites lutea.</title>
        <authorList>
            <person name="Zhang G."/>
            <person name="Cai L."/>
            <person name="Wei Q."/>
        </authorList>
    </citation>
    <scope>NUCLEOTIDE SEQUENCE [LARGE SCALE GENOMIC DNA]</scope>
    <source>
        <strain evidence="13 14">A2-2</strain>
    </source>
</reference>
<keyword evidence="4" id="KW-0997">Cell inner membrane</keyword>
<keyword evidence="9" id="KW-0511">Multifunctional enzyme</keyword>
<feature type="transmembrane region" description="Helical" evidence="10">
    <location>
        <begin position="160"/>
        <end position="177"/>
    </location>
</feature>
<keyword evidence="9" id="KW-0378">Hydrolase</keyword>
<dbReference type="EMBL" id="JAPMOU010000014">
    <property type="protein sequence ID" value="MDE1462803.1"/>
    <property type="molecule type" value="Genomic_DNA"/>
</dbReference>
<dbReference type="Pfam" id="PF01478">
    <property type="entry name" value="Peptidase_A24"/>
    <property type="match status" value="1"/>
</dbReference>
<proteinExistence type="inferred from homology"/>
<dbReference type="Gene3D" id="1.20.120.1220">
    <property type="match status" value="1"/>
</dbReference>
<dbReference type="Proteomes" id="UP001528823">
    <property type="component" value="Unassembled WGS sequence"/>
</dbReference>
<comment type="catalytic activity">
    <reaction evidence="9">
        <text>Typically cleaves a -Gly-|-Phe- bond to release an N-terminal, basic peptide of 5-8 residues from type IV prepilin, and then N-methylates the new N-terminal amino group, the methyl donor being S-adenosyl-L-methionine.</text>
        <dbReference type="EC" id="3.4.23.43"/>
    </reaction>
</comment>
<evidence type="ECO:0000259" key="11">
    <source>
        <dbReference type="Pfam" id="PF01478"/>
    </source>
</evidence>
<dbReference type="Pfam" id="PF06750">
    <property type="entry name" value="A24_N_bact"/>
    <property type="match status" value="1"/>
</dbReference>
<protein>
    <recommendedName>
        <fullName evidence="9">Prepilin leader peptidase/N-methyltransferase</fullName>
        <ecNumber evidence="9">2.1.1.-</ecNumber>
        <ecNumber evidence="9">3.4.23.43</ecNumber>
    </recommendedName>
</protein>
<organism evidence="13 14">
    <name type="scientific">Spartinivicinus poritis</name>
    <dbReference type="NCBI Taxonomy" id="2994640"/>
    <lineage>
        <taxon>Bacteria</taxon>
        <taxon>Pseudomonadati</taxon>
        <taxon>Pseudomonadota</taxon>
        <taxon>Gammaproteobacteria</taxon>
        <taxon>Oceanospirillales</taxon>
        <taxon>Zooshikellaceae</taxon>
        <taxon>Spartinivicinus</taxon>
    </lineage>
</organism>
<evidence type="ECO:0000256" key="5">
    <source>
        <dbReference type="ARBA" id="ARBA00022692"/>
    </source>
</evidence>
<gene>
    <name evidence="13" type="ORF">ORQ98_12575</name>
</gene>
<dbReference type="RefSeq" id="WP_274689154.1">
    <property type="nucleotide sequence ID" value="NZ_JAPMOU010000014.1"/>
</dbReference>
<sequence>MNIIDYLASSPAAFILVSLIFGLIVGSFLNVVILRLPIMMNREWNTGCCEFLKLPPPTMEPTKFNLIFPHSHCPTCQTPVKAWQNIPIVSYILLKGKCANCKSSISIRYPIIEFVSGLLTVAAAYYYGFSLQMLAASSLFFAMIVLTMIDLDEQLLPDSITLPFLWLGLALNYFNIFTDLGSAVWGAIAGYLSLWSVYWAFKLLTKKEGMGHGDFKLLACFGAWLGWQMLPVIILLSSFVGALVGITMIGLGLKERNSKIPFGPYLAIAGIIACLWGEALLNNYLQIAKFHGV</sequence>
<comment type="function">
    <text evidence="9">Plays an essential role in type IV pili and type II pseudopili formation by proteolytically removing the leader sequence from substrate proteins and subsequently monomethylating the alpha-amino group of the newly exposed N-terminal phenylalanine.</text>
</comment>
<comment type="similarity">
    <text evidence="2 8">Belongs to the peptidase A24 family.</text>
</comment>
<name>A0ABT5U8W2_9GAMM</name>
<evidence type="ECO:0000313" key="13">
    <source>
        <dbReference type="EMBL" id="MDE1462803.1"/>
    </source>
</evidence>
<feature type="transmembrane region" description="Helical" evidence="10">
    <location>
        <begin position="12"/>
        <end position="34"/>
    </location>
</feature>
<keyword evidence="5 9" id="KW-0812">Transmembrane</keyword>
<keyword evidence="7 10" id="KW-0472">Membrane</keyword>
<keyword evidence="9" id="KW-0489">Methyltransferase</keyword>
<feature type="domain" description="Prepilin peptidase A24 N-terminal" evidence="12">
    <location>
        <begin position="20"/>
        <end position="126"/>
    </location>
</feature>
<dbReference type="EC" id="3.4.23.43" evidence="9"/>
<keyword evidence="9" id="KW-0808">Transferase</keyword>
<evidence type="ECO:0000256" key="9">
    <source>
        <dbReference type="RuleBase" id="RU003794"/>
    </source>
</evidence>
<comment type="subcellular location">
    <subcellularLocation>
        <location evidence="1">Cell inner membrane</location>
        <topology evidence="1">Multi-pass membrane protein</topology>
    </subcellularLocation>
    <subcellularLocation>
        <location evidence="9">Cell membrane</location>
        <topology evidence="9">Multi-pass membrane protein</topology>
    </subcellularLocation>
</comment>
<dbReference type="InterPro" id="IPR014032">
    <property type="entry name" value="Peptidase_A24A_bac"/>
</dbReference>
<evidence type="ECO:0000259" key="12">
    <source>
        <dbReference type="Pfam" id="PF06750"/>
    </source>
</evidence>
<keyword evidence="3" id="KW-1003">Cell membrane</keyword>
<feature type="transmembrane region" description="Helical" evidence="10">
    <location>
        <begin position="183"/>
        <end position="205"/>
    </location>
</feature>
<evidence type="ECO:0000256" key="1">
    <source>
        <dbReference type="ARBA" id="ARBA00004429"/>
    </source>
</evidence>
<dbReference type="InterPro" id="IPR000045">
    <property type="entry name" value="Prepilin_IV_endopep_pep"/>
</dbReference>
<keyword evidence="9" id="KW-0645">Protease</keyword>
<evidence type="ECO:0000256" key="4">
    <source>
        <dbReference type="ARBA" id="ARBA00022519"/>
    </source>
</evidence>
<evidence type="ECO:0000256" key="10">
    <source>
        <dbReference type="SAM" id="Phobius"/>
    </source>
</evidence>
<dbReference type="PANTHER" id="PTHR30487">
    <property type="entry name" value="TYPE 4 PREPILIN-LIKE PROTEINS LEADER PEPTIDE-PROCESSING ENZYME"/>
    <property type="match status" value="1"/>
</dbReference>